<feature type="domain" description="Peroxin/Ferlin" evidence="1">
    <location>
        <begin position="196"/>
        <end position="261"/>
    </location>
</feature>
<dbReference type="InterPro" id="IPR010482">
    <property type="entry name" value="TECPR1-like_DysF"/>
</dbReference>
<dbReference type="InterPro" id="IPR006614">
    <property type="entry name" value="Peroxin/Ferlin"/>
</dbReference>
<dbReference type="GO" id="GO:0007031">
    <property type="term" value="P:peroxisome organization"/>
    <property type="evidence" value="ECO:0007669"/>
    <property type="project" value="UniProtKB-ARBA"/>
</dbReference>
<reference evidence="3" key="1">
    <citation type="journal article" date="2018" name="Nat. Microbiol.">
        <title>Leveraging single-cell genomics to expand the fungal tree of life.</title>
        <authorList>
            <person name="Ahrendt S.R."/>
            <person name="Quandt C.A."/>
            <person name="Ciobanu D."/>
            <person name="Clum A."/>
            <person name="Salamov A."/>
            <person name="Andreopoulos B."/>
            <person name="Cheng J.F."/>
            <person name="Woyke T."/>
            <person name="Pelin A."/>
            <person name="Henrissat B."/>
            <person name="Reynolds N.K."/>
            <person name="Benny G.L."/>
            <person name="Smith M.E."/>
            <person name="James T.Y."/>
            <person name="Grigoriev I.V."/>
        </authorList>
    </citation>
    <scope>NUCLEOTIDE SEQUENCE [LARGE SCALE GENOMIC DNA]</scope>
    <source>
        <strain evidence="3">CSF55</strain>
    </source>
</reference>
<proteinExistence type="predicted"/>
<dbReference type="AlphaFoldDB" id="A0A4P9YLM1"/>
<gene>
    <name evidence="2" type="ORF">ROZALSC1DRAFT_28120</name>
</gene>
<evidence type="ECO:0000313" key="2">
    <source>
        <dbReference type="EMBL" id="RKP20388.1"/>
    </source>
</evidence>
<dbReference type="SMART" id="SM00693">
    <property type="entry name" value="DysFN"/>
    <property type="match status" value="1"/>
</dbReference>
<protein>
    <recommendedName>
        <fullName evidence="1">Peroxin/Ferlin domain-containing protein</fullName>
    </recommendedName>
</protein>
<dbReference type="Pfam" id="PF06398">
    <property type="entry name" value="Pex24p"/>
    <property type="match status" value="1"/>
</dbReference>
<dbReference type="GO" id="GO:0005778">
    <property type="term" value="C:peroxisomal membrane"/>
    <property type="evidence" value="ECO:0007669"/>
    <property type="project" value="UniProtKB-ARBA"/>
</dbReference>
<organism evidence="2 3">
    <name type="scientific">Rozella allomycis (strain CSF55)</name>
    <dbReference type="NCBI Taxonomy" id="988480"/>
    <lineage>
        <taxon>Eukaryota</taxon>
        <taxon>Fungi</taxon>
        <taxon>Fungi incertae sedis</taxon>
        <taxon>Cryptomycota</taxon>
        <taxon>Cryptomycota incertae sedis</taxon>
        <taxon>Rozella</taxon>
    </lineage>
</organism>
<evidence type="ECO:0000259" key="1">
    <source>
        <dbReference type="SMART" id="SM00693"/>
    </source>
</evidence>
<dbReference type="InterPro" id="IPR051513">
    <property type="entry name" value="Tectonin_beta-prop"/>
</dbReference>
<dbReference type="Proteomes" id="UP000281549">
    <property type="component" value="Unassembled WGS sequence"/>
</dbReference>
<evidence type="ECO:0000313" key="3">
    <source>
        <dbReference type="Proteomes" id="UP000281549"/>
    </source>
</evidence>
<dbReference type="PANTHER" id="PTHR23250">
    <property type="entry name" value="DYSFERLIN-RELATED"/>
    <property type="match status" value="1"/>
</dbReference>
<dbReference type="PANTHER" id="PTHR23250:SF1">
    <property type="entry name" value="TECTONIN BETA-PROPELLER REPEAT-CONTAINING PROTEIN 1"/>
    <property type="match status" value="1"/>
</dbReference>
<sequence length="404" mass="48146">MSVTIRIQNETLKYHFLSYVTSGTEAFSKDGSINEQNLYFRELENVVPPMRDVSVLQIQIEDFENEFQYFITIHVHLVKNEEYELSLPPSNYLEKRKWILMMQNNGYWTRLRFCLSGKDRISFNVSAEPYGSLRPETSWKAFSSNQVYNAIWNSSFGSFSIAYKSLRQKILNLEDKIVFRYNQIADEGSTLEEKKFLIVYEEVYENQRGNCFFGTPRFSSKSLLPTDFKKWTTADGCYHSSPKQTILPSPEWKWSGDWFVDNKFAMQGLEKDGWMYAFNWNTKFTTNFFTTSYVRRRRWLRKRIRPTHLEDSRSLYTTSSTSQETFGILDQIRNAKIDRERLDIIRNFIQSSEQLNKNTLRKKVIQLLQILSYFDFDRAKFQACQVQAKSNLVYYFHREQLYNK</sequence>
<name>A0A4P9YLM1_ROZAC</name>
<accession>A0A4P9YLM1</accession>
<dbReference type="EMBL" id="ML005071">
    <property type="protein sequence ID" value="RKP20388.1"/>
    <property type="molecule type" value="Genomic_DNA"/>
</dbReference>